<accession>A0A178F9R0</accession>
<comment type="pathway">
    <text evidence="1">Secondary metabolite biosynthesis.</text>
</comment>
<dbReference type="InterPro" id="IPR041698">
    <property type="entry name" value="Methyltransf_25"/>
</dbReference>
<proteinExistence type="inferred from homology"/>
<dbReference type="AlphaFoldDB" id="A0A178F9R0"/>
<evidence type="ECO:0000256" key="1">
    <source>
        <dbReference type="ARBA" id="ARBA00005179"/>
    </source>
</evidence>
<dbReference type="PANTHER" id="PTHR35897">
    <property type="entry name" value="METHYLTRANSFERASE AUSD"/>
    <property type="match status" value="1"/>
</dbReference>
<evidence type="ECO:0000259" key="6">
    <source>
        <dbReference type="Pfam" id="PF13649"/>
    </source>
</evidence>
<keyword evidence="2" id="KW-0808">Transferase</keyword>
<evidence type="ECO:0000256" key="2">
    <source>
        <dbReference type="ARBA" id="ARBA00022679"/>
    </source>
</evidence>
<dbReference type="Pfam" id="PF13649">
    <property type="entry name" value="Methyltransf_25"/>
    <property type="match status" value="1"/>
</dbReference>
<feature type="region of interest" description="Disordered" evidence="5">
    <location>
        <begin position="1"/>
        <end position="22"/>
    </location>
</feature>
<evidence type="ECO:0000313" key="7">
    <source>
        <dbReference type="EMBL" id="OAL68878.1"/>
    </source>
</evidence>
<gene>
    <name evidence="7" type="ORF">A7D00_7133</name>
</gene>
<evidence type="ECO:0000256" key="5">
    <source>
        <dbReference type="SAM" id="MobiDB-lite"/>
    </source>
</evidence>
<evidence type="ECO:0000313" key="8">
    <source>
        <dbReference type="Proteomes" id="UP000243519"/>
    </source>
</evidence>
<evidence type="ECO:0000256" key="3">
    <source>
        <dbReference type="ARBA" id="ARBA00022691"/>
    </source>
</evidence>
<dbReference type="Gene3D" id="3.40.50.150">
    <property type="entry name" value="Vaccinia Virus protein VP39"/>
    <property type="match status" value="1"/>
</dbReference>
<feature type="domain" description="Methyltransferase" evidence="6">
    <location>
        <begin position="747"/>
        <end position="849"/>
    </location>
</feature>
<dbReference type="SUPFAM" id="SSF53335">
    <property type="entry name" value="S-adenosyl-L-methionine-dependent methyltransferases"/>
    <property type="match status" value="1"/>
</dbReference>
<dbReference type="EMBL" id="LHPN01000020">
    <property type="protein sequence ID" value="OAL68878.1"/>
    <property type="molecule type" value="Genomic_DNA"/>
</dbReference>
<keyword evidence="8" id="KW-1185">Reference proteome</keyword>
<dbReference type="InterPro" id="IPR051654">
    <property type="entry name" value="Meroterpenoid_MTases"/>
</dbReference>
<dbReference type="Proteomes" id="UP000243519">
    <property type="component" value="Unassembled WGS sequence"/>
</dbReference>
<dbReference type="GO" id="GO:0016740">
    <property type="term" value="F:transferase activity"/>
    <property type="evidence" value="ECO:0007669"/>
    <property type="project" value="UniProtKB-KW"/>
</dbReference>
<organism evidence="7 8">
    <name type="scientific">Trichophyton violaceum</name>
    <dbReference type="NCBI Taxonomy" id="34388"/>
    <lineage>
        <taxon>Eukaryota</taxon>
        <taxon>Fungi</taxon>
        <taxon>Dikarya</taxon>
        <taxon>Ascomycota</taxon>
        <taxon>Pezizomycotina</taxon>
        <taxon>Eurotiomycetes</taxon>
        <taxon>Eurotiomycetidae</taxon>
        <taxon>Onygenales</taxon>
        <taxon>Arthrodermataceae</taxon>
        <taxon>Trichophyton</taxon>
    </lineage>
</organism>
<name>A0A178F9R0_TRIVO</name>
<reference evidence="7 8" key="1">
    <citation type="submission" date="2016-05" db="EMBL/GenBank/DDBJ databases">
        <title>Genome sequencing of Trichophyton violaceum CMCC(F)T3l isolated from hair.</title>
        <authorList>
            <person name="Zhan P."/>
            <person name="Tao Y."/>
            <person name="Liu W."/>
        </authorList>
    </citation>
    <scope>NUCLEOTIDE SEQUENCE [LARGE SCALE GENOMIC DNA]</scope>
    <source>
        <strain evidence="8">CMCC(F)T3l</strain>
    </source>
</reference>
<feature type="compositionally biased region" description="Basic and acidic residues" evidence="5">
    <location>
        <begin position="1"/>
        <end position="10"/>
    </location>
</feature>
<sequence length="939" mass="107281">MSWVKVERGTKPGRNRPSKGSDMHHGEFEYVATALPFRIYRITRGRDGLIIPPSLVLWTILQIDPAAFVTSSSRQHYYNCYTCQDLLSFASAEITMSVQPNSWPFDLAVAQQLGFVFLAVGGSRAYHQKELTATGADHRDWDLIGVVKSKNDIVSLVLYSVAQLNALLGITKVENVKWQKALSEGRNEEWEVLRYSGWAQDSSKRSLKICSQAHLFDMAAHHSIECFGVLSARAVRHCRRYHPSDGHRLFAYQPLRLTEDLYILHDADFIHPDSSPTAINPGVTCDLLLTSVVYYDSYPDSTKRLISALLRKWKTISKADSVLSIMPLFYRYLDFDDIFNIQRYFPPRYVQQLIAVNIAARKLFFLFFRDKLLNELRLEFYTDRANASNRERMDVVDQFLDIELRRAEQVTDAYRRTINMSPDTVRGFIEFYGETIPSICANPATSVSHFLSTPLIINGALHLPLRHYLDHAQHILSPHARGGLESLPIAFGLGDGHGGNIMVNKDNFPAKFIHIDYEVSGFHCPFLDMAKALYNDGFFNVLYGDLLCQGITNEPNASGTTVSWAWGWEGICIDCSIKMDEIGKVTAVTKLEYILRPLFELVAQHSSLKAKLAEDVLGNALFTCALLTRNFSERPDLFFLNLALGIRLASSMRDVFYELFRWRIISIALSSNLMPDEVFLKRANETFELQKQFSQEKNESSGAILQRIARIAPHTCIRESIFAESRIDNHFAYENILGSRNPTDQLVDVGCCMGTDIRKLILDGYRSECILGLDIEKRFFDLGNMLYNEAQQCFKFRHADMLDINFADKYSDLGKKFQFVHTANVLHLFSVKEQDIFFRNLIYLAKPGGIIWGRQVGLAANDHPSFRQPEGKGYRFTILEFRDWCLKIAGWDAATAHFNAQLVEYDEIRAKREDKKWVLQWQLRVPNSTAQSTDWCGEK</sequence>
<comment type="caution">
    <text evidence="7">The sequence shown here is derived from an EMBL/GenBank/DDBJ whole genome shotgun (WGS) entry which is preliminary data.</text>
</comment>
<keyword evidence="3" id="KW-0949">S-adenosyl-L-methionine</keyword>
<protein>
    <recommendedName>
        <fullName evidence="6">Methyltransferase domain-containing protein</fullName>
    </recommendedName>
</protein>
<comment type="similarity">
    <text evidence="4">Belongs to the class I-like SAM-binding methyltransferase superfamily.</text>
</comment>
<dbReference type="InterPro" id="IPR029063">
    <property type="entry name" value="SAM-dependent_MTases_sf"/>
</dbReference>
<dbReference type="CDD" id="cd02440">
    <property type="entry name" value="AdoMet_MTases"/>
    <property type="match status" value="1"/>
</dbReference>
<dbReference type="PANTHER" id="PTHR35897:SF1">
    <property type="entry name" value="METHYLTRANSFERASE AUSD"/>
    <property type="match status" value="1"/>
</dbReference>
<evidence type="ECO:0000256" key="4">
    <source>
        <dbReference type="ARBA" id="ARBA00038314"/>
    </source>
</evidence>